<dbReference type="eggNOG" id="COG4758">
    <property type="taxonomic scope" value="Bacteria"/>
</dbReference>
<reference evidence="2 3" key="1">
    <citation type="journal article" date="2014" name="Proc. Natl. Acad. Sci. U.S.A.">
        <title>Functional type 2 photosynthetic reaction centers found in the rare bacterial phylum Gemmatimonadetes.</title>
        <authorList>
            <person name="Zeng Y."/>
            <person name="Feng F."/>
            <person name="Medova H."/>
            <person name="Dean J."/>
            <person name="Koblizek M."/>
        </authorList>
    </citation>
    <scope>NUCLEOTIDE SEQUENCE [LARGE SCALE GENOMIC DNA]</scope>
    <source>
        <strain evidence="2 3">AP64</strain>
    </source>
</reference>
<dbReference type="STRING" id="1379270.GEMMAAP_07420"/>
<organism evidence="2 3">
    <name type="scientific">Gemmatimonas phototrophica</name>
    <dbReference type="NCBI Taxonomy" id="1379270"/>
    <lineage>
        <taxon>Bacteria</taxon>
        <taxon>Pseudomonadati</taxon>
        <taxon>Gemmatimonadota</taxon>
        <taxon>Gemmatimonadia</taxon>
        <taxon>Gemmatimonadales</taxon>
        <taxon>Gemmatimonadaceae</taxon>
        <taxon>Gemmatimonas</taxon>
    </lineage>
</organism>
<dbReference type="OrthoDB" id="4772576at2"/>
<dbReference type="KEGG" id="gph:GEMMAAP_07420"/>
<dbReference type="Proteomes" id="UP000076404">
    <property type="component" value="Chromosome"/>
</dbReference>
<dbReference type="PANTHER" id="PTHR40763">
    <property type="entry name" value="MEMBRANE PROTEIN-RELATED"/>
    <property type="match status" value="1"/>
</dbReference>
<dbReference type="InterPro" id="IPR012551">
    <property type="entry name" value="DUF1707_SHOCT-like"/>
</dbReference>
<sequence length="215" mass="23453">MNSPYAPIPISNAHRDRVTRLLSAAFANDLLSMEQLDQRLAAVYRAQTPAELQQLLMDPSDPSRSLDDWQRYSTTDSLVPERGVAVAVMGGFGVKGGWMVPRHLKVWAVMGGGELDLREARFSPGVTHIEIVACMGGVELTLPEGVRVEVVGGAFLGGFEHKAGTPIEDPEAPVVRVSGVAIMGGVDISRMRREYKNERQYLAALARATEIQRGR</sequence>
<dbReference type="AlphaFoldDB" id="A0A143BI54"/>
<feature type="domain" description="DUF1707" evidence="1">
    <location>
        <begin position="10"/>
        <end position="58"/>
    </location>
</feature>
<name>A0A143BI54_9BACT</name>
<dbReference type="RefSeq" id="WP_026850470.1">
    <property type="nucleotide sequence ID" value="NZ_CP011454.1"/>
</dbReference>
<reference evidence="2 3" key="2">
    <citation type="journal article" date="2016" name="Environ. Microbiol. Rep.">
        <title>Metagenomic evidence for the presence of phototrophic Gemmatimonadetes bacteria in diverse environments.</title>
        <authorList>
            <person name="Zeng Y."/>
            <person name="Baumbach J."/>
            <person name="Barbosa E.G."/>
            <person name="Azevedo V."/>
            <person name="Zhang C."/>
            <person name="Koblizek M."/>
        </authorList>
    </citation>
    <scope>NUCLEOTIDE SEQUENCE [LARGE SCALE GENOMIC DNA]</scope>
    <source>
        <strain evidence="2 3">AP64</strain>
    </source>
</reference>
<accession>A0A143BI54</accession>
<proteinExistence type="predicted"/>
<evidence type="ECO:0000313" key="3">
    <source>
        <dbReference type="Proteomes" id="UP000076404"/>
    </source>
</evidence>
<dbReference type="PANTHER" id="PTHR40763:SF4">
    <property type="entry name" value="DUF1707 DOMAIN-CONTAINING PROTEIN"/>
    <property type="match status" value="1"/>
</dbReference>
<keyword evidence="3" id="KW-1185">Reference proteome</keyword>
<gene>
    <name evidence="2" type="ORF">GEMMAAP_07420</name>
</gene>
<protein>
    <recommendedName>
        <fullName evidence="1">DUF1707 domain-containing protein</fullName>
    </recommendedName>
</protein>
<evidence type="ECO:0000313" key="2">
    <source>
        <dbReference type="EMBL" id="AMW04716.1"/>
    </source>
</evidence>
<evidence type="ECO:0000259" key="1">
    <source>
        <dbReference type="Pfam" id="PF08044"/>
    </source>
</evidence>
<dbReference type="EMBL" id="CP011454">
    <property type="protein sequence ID" value="AMW04716.1"/>
    <property type="molecule type" value="Genomic_DNA"/>
</dbReference>
<dbReference type="Pfam" id="PF08044">
    <property type="entry name" value="DUF1707"/>
    <property type="match status" value="1"/>
</dbReference>